<keyword evidence="3" id="KW-1185">Reference proteome</keyword>
<dbReference type="KEGG" id="xla:108699258"/>
<organism evidence="5">
    <name type="scientific">Xenopus laevis</name>
    <name type="common">African clawed frog</name>
    <dbReference type="NCBI Taxonomy" id="8355"/>
    <lineage>
        <taxon>Eukaryota</taxon>
        <taxon>Metazoa</taxon>
        <taxon>Chordata</taxon>
        <taxon>Craniata</taxon>
        <taxon>Vertebrata</taxon>
        <taxon>Euteleostomi</taxon>
        <taxon>Amphibia</taxon>
        <taxon>Batrachia</taxon>
        <taxon>Anura</taxon>
        <taxon>Pipoidea</taxon>
        <taxon>Pipidae</taxon>
        <taxon>Xenopodinae</taxon>
        <taxon>Xenopus</taxon>
        <taxon>Xenopus</taxon>
    </lineage>
</organism>
<dbReference type="OMA" id="EMKECSA"/>
<dbReference type="PANTHER" id="PTHR31940">
    <property type="entry name" value="SMALL KINETOCHORE-ASSOCIATED PROTEIN"/>
    <property type="match status" value="1"/>
</dbReference>
<dbReference type="GO" id="GO:0035371">
    <property type="term" value="C:microtubule plus-end"/>
    <property type="evidence" value="ECO:0000318"/>
    <property type="project" value="GO_Central"/>
</dbReference>
<dbReference type="STRING" id="8355.A0A1L8FB00"/>
<evidence type="ECO:0000256" key="1">
    <source>
        <dbReference type="SAM" id="Coils"/>
    </source>
</evidence>
<dbReference type="AGR" id="Xenbase:XB-GENE-6486033"/>
<dbReference type="GO" id="GO:0072686">
    <property type="term" value="C:mitotic spindle"/>
    <property type="evidence" value="ECO:0000318"/>
    <property type="project" value="GO_Central"/>
</dbReference>
<dbReference type="Bgee" id="108699258">
    <property type="expression patterns" value="Expressed in oocyte and 18 other cell types or tissues"/>
</dbReference>
<feature type="coiled-coil region" evidence="1">
    <location>
        <begin position="111"/>
        <end position="149"/>
    </location>
</feature>
<dbReference type="InterPro" id="IPR033373">
    <property type="entry name" value="SKAP"/>
</dbReference>
<evidence type="ECO:0000313" key="5">
    <source>
        <dbReference type="RefSeq" id="XP_018086723.1"/>
    </source>
</evidence>
<dbReference type="GO" id="GO:0007051">
    <property type="term" value="P:spindle organization"/>
    <property type="evidence" value="ECO:0000318"/>
    <property type="project" value="GO_Central"/>
</dbReference>
<dbReference type="OrthoDB" id="9940269at2759"/>
<dbReference type="Xenbase" id="XB-GENE-6486033">
    <property type="gene designation" value="knstrn.L"/>
</dbReference>
<reference evidence="4 5" key="1">
    <citation type="submission" date="2022-04" db="UniProtKB">
        <authorList>
            <consortium name="RefSeq"/>
        </authorList>
    </citation>
    <scope>IDENTIFICATION</scope>
    <source>
        <strain evidence="4 5">J_2021</strain>
        <tissue evidence="4 5">Erythrocytes</tissue>
    </source>
</reference>
<dbReference type="Proteomes" id="UP000186698">
    <property type="component" value="Chromosome 8L"/>
</dbReference>
<gene>
    <name evidence="6" type="primary">knstrn.L</name>
    <name evidence="4 5" type="synonym">LOC108699258</name>
</gene>
<dbReference type="RefSeq" id="XP_018086722.1">
    <property type="nucleotide sequence ID" value="XM_018231233.2"/>
</dbReference>
<feature type="compositionally biased region" description="Pro residues" evidence="2">
    <location>
        <begin position="30"/>
        <end position="39"/>
    </location>
</feature>
<dbReference type="GO" id="GO:0034451">
    <property type="term" value="C:centriolar satellite"/>
    <property type="evidence" value="ECO:0000318"/>
    <property type="project" value="GO_Central"/>
</dbReference>
<sequence>MDKSKIPVPKSQGAHNPEKTHISDQTAPCPKKPCPPKPTLPLYNKDPNIVFSASAPDVGVFKAVSHGKKNIASKKPSAPTRGVTNRYRMEAELRDRNQLLEAANVSLHANLTNTQDTIKVMTERQAELENELKELNRRLEKNMIILENRNIDPVSGEEILASVEETSKLRSETKHFTENLLNELQNFSEAASEQRTLMQTVMSKWKEADKGRNQFVEEQQAFERELEQFRECLLQAEKQLDE</sequence>
<evidence type="ECO:0000313" key="6">
    <source>
        <dbReference type="Xenbase" id="XB-GENE-6486033"/>
    </source>
</evidence>
<dbReference type="PANTHER" id="PTHR31940:SF2">
    <property type="entry name" value="SMALL KINETOCHORE-ASSOCIATED PROTEIN"/>
    <property type="match status" value="1"/>
</dbReference>
<evidence type="ECO:0000313" key="3">
    <source>
        <dbReference type="Proteomes" id="UP000186698"/>
    </source>
</evidence>
<feature type="region of interest" description="Disordered" evidence="2">
    <location>
        <begin position="1"/>
        <end position="43"/>
    </location>
</feature>
<dbReference type="GO" id="GO:0000776">
    <property type="term" value="C:kinetochore"/>
    <property type="evidence" value="ECO:0000318"/>
    <property type="project" value="GO_Central"/>
</dbReference>
<name>A0A1L8FB00_XENLA</name>
<evidence type="ECO:0000313" key="4">
    <source>
        <dbReference type="RefSeq" id="XP_018086722.1"/>
    </source>
</evidence>
<dbReference type="GO" id="GO:0051988">
    <property type="term" value="P:regulation of attachment of spindle microtubules to kinetochore"/>
    <property type="evidence" value="ECO:0000318"/>
    <property type="project" value="GO_Central"/>
</dbReference>
<dbReference type="GO" id="GO:0000070">
    <property type="term" value="P:mitotic sister chromatid segregation"/>
    <property type="evidence" value="ECO:0000318"/>
    <property type="project" value="GO_Central"/>
</dbReference>
<protein>
    <submittedName>
        <fullName evidence="4 5">Small kinetochore-associated protein isoform X1</fullName>
    </submittedName>
</protein>
<accession>A0A1L8FB00</accession>
<keyword evidence="1" id="KW-0175">Coiled coil</keyword>
<proteinExistence type="predicted"/>
<dbReference type="PaxDb" id="8355-A0A1L8FB00"/>
<evidence type="ECO:0000256" key="2">
    <source>
        <dbReference type="SAM" id="MobiDB-lite"/>
    </source>
</evidence>
<dbReference type="AlphaFoldDB" id="A0A1L8FB00"/>
<dbReference type="GeneID" id="108699258"/>
<dbReference type="RefSeq" id="XP_018086723.1">
    <property type="nucleotide sequence ID" value="XM_018231234.2"/>
</dbReference>